<evidence type="ECO:0000313" key="5">
    <source>
        <dbReference type="EMBL" id="MCG4962066.1"/>
    </source>
</evidence>
<reference evidence="5" key="1">
    <citation type="submission" date="2022-01" db="EMBL/GenBank/DDBJ databases">
        <title>Collection of gut derived symbiotic bacterial strains cultured from healthy donors.</title>
        <authorList>
            <person name="Lin H."/>
            <person name="Kohout C."/>
            <person name="Waligurski E."/>
            <person name="Pamer E.G."/>
        </authorList>
    </citation>
    <scope>NUCLEOTIDE SEQUENCE</scope>
    <source>
        <strain evidence="5">DFI.1.149</strain>
    </source>
</reference>
<dbReference type="GO" id="GO:0017004">
    <property type="term" value="P:cytochrome complex assembly"/>
    <property type="evidence" value="ECO:0007669"/>
    <property type="project" value="UniProtKB-KW"/>
</dbReference>
<dbReference type="GO" id="GO:0016491">
    <property type="term" value="F:oxidoreductase activity"/>
    <property type="evidence" value="ECO:0007669"/>
    <property type="project" value="InterPro"/>
</dbReference>
<feature type="domain" description="Thioredoxin" evidence="4">
    <location>
        <begin position="225"/>
        <end position="362"/>
    </location>
</feature>
<evidence type="ECO:0000259" key="4">
    <source>
        <dbReference type="PROSITE" id="PS51352"/>
    </source>
</evidence>
<dbReference type="InterPro" id="IPR013766">
    <property type="entry name" value="Thioredoxin_domain"/>
</dbReference>
<dbReference type="AlphaFoldDB" id="A0AAW5CH46"/>
<dbReference type="EMBL" id="JAKNDN010000056">
    <property type="protein sequence ID" value="MCG4962066.1"/>
    <property type="molecule type" value="Genomic_DNA"/>
</dbReference>
<protein>
    <submittedName>
        <fullName evidence="5">TlpA family protein disulfide reductase</fullName>
    </submittedName>
</protein>
<evidence type="ECO:0000256" key="1">
    <source>
        <dbReference type="ARBA" id="ARBA00022748"/>
    </source>
</evidence>
<dbReference type="PANTHER" id="PTHR42852">
    <property type="entry name" value="THIOL:DISULFIDE INTERCHANGE PROTEIN DSBE"/>
    <property type="match status" value="1"/>
</dbReference>
<dbReference type="CDD" id="cd02966">
    <property type="entry name" value="TlpA_like_family"/>
    <property type="match status" value="1"/>
</dbReference>
<dbReference type="InterPro" id="IPR050553">
    <property type="entry name" value="Thioredoxin_ResA/DsbE_sf"/>
</dbReference>
<dbReference type="PROSITE" id="PS00194">
    <property type="entry name" value="THIOREDOXIN_1"/>
    <property type="match status" value="1"/>
</dbReference>
<name>A0AAW5CH46_9BACT</name>
<sequence>MKYFIYLFLWLGVVACHPQPSFQVSGKFNQTLKSKTIDVFIPQGKGDSAILSGVLNEDGSFLIKSDITPGQMLEVRLKKDYIDIPLFAENQNYTLIRENDKYYFISDDANSLQNRFITFRKELDRLTDEYNRLCEGYDTISDILVKAQRSELLGEKFQAKDDYILKGIQDFKGTEISQYLAQETLLFLEHDYNAFTKVMEILGNNMPENAMKTHLINSYNNLKNRQLTGVAPDFELPDPNNKPIRLSSFRGKYVLLDFWASWCAPCRKKNKELFKLYPELKAGGLEVISVSLDDNREKWLEAIKTDQVNWTQLADLKGFKDSEVRQAYKFSQVPTVFLIDPQGEIVKTNPGIDDIRKVLSSN</sequence>
<dbReference type="InterPro" id="IPR000866">
    <property type="entry name" value="AhpC/TSA"/>
</dbReference>
<dbReference type="Proteomes" id="UP001199750">
    <property type="component" value="Unassembled WGS sequence"/>
</dbReference>
<dbReference type="RefSeq" id="WP_217778288.1">
    <property type="nucleotide sequence ID" value="NZ_JAHOOV010000006.1"/>
</dbReference>
<keyword evidence="2" id="KW-1015">Disulfide bond</keyword>
<keyword evidence="3" id="KW-0676">Redox-active center</keyword>
<dbReference type="GO" id="GO:0016209">
    <property type="term" value="F:antioxidant activity"/>
    <property type="evidence" value="ECO:0007669"/>
    <property type="project" value="InterPro"/>
</dbReference>
<dbReference type="PROSITE" id="PS51257">
    <property type="entry name" value="PROKAR_LIPOPROTEIN"/>
    <property type="match status" value="1"/>
</dbReference>
<evidence type="ECO:0000256" key="2">
    <source>
        <dbReference type="ARBA" id="ARBA00023157"/>
    </source>
</evidence>
<evidence type="ECO:0000256" key="3">
    <source>
        <dbReference type="ARBA" id="ARBA00023284"/>
    </source>
</evidence>
<keyword evidence="1" id="KW-0201">Cytochrome c-type biogenesis</keyword>
<organism evidence="5 6">
    <name type="scientific">Odoribacter splanchnicus</name>
    <dbReference type="NCBI Taxonomy" id="28118"/>
    <lineage>
        <taxon>Bacteria</taxon>
        <taxon>Pseudomonadati</taxon>
        <taxon>Bacteroidota</taxon>
        <taxon>Bacteroidia</taxon>
        <taxon>Bacteroidales</taxon>
        <taxon>Odoribacteraceae</taxon>
        <taxon>Odoribacter</taxon>
    </lineage>
</organism>
<dbReference type="InterPro" id="IPR017937">
    <property type="entry name" value="Thioredoxin_CS"/>
</dbReference>
<evidence type="ECO:0000313" key="6">
    <source>
        <dbReference type="Proteomes" id="UP001199750"/>
    </source>
</evidence>
<dbReference type="PROSITE" id="PS51352">
    <property type="entry name" value="THIOREDOXIN_2"/>
    <property type="match status" value="1"/>
</dbReference>
<accession>A0AAW5CH46</accession>
<dbReference type="PANTHER" id="PTHR42852:SF6">
    <property type="entry name" value="THIOL:DISULFIDE INTERCHANGE PROTEIN DSBE"/>
    <property type="match status" value="1"/>
</dbReference>
<gene>
    <name evidence="5" type="ORF">L0P03_19810</name>
</gene>
<comment type="caution">
    <text evidence="5">The sequence shown here is derived from an EMBL/GenBank/DDBJ whole genome shotgun (WGS) entry which is preliminary data.</text>
</comment>
<proteinExistence type="predicted"/>
<dbReference type="Pfam" id="PF00578">
    <property type="entry name" value="AhpC-TSA"/>
    <property type="match status" value="1"/>
</dbReference>